<reference evidence="1" key="1">
    <citation type="journal article" date="1999" name="Methods Enzymol.">
        <title>High-efficiency full-length cDNA cloning.</title>
        <authorList>
            <person name="Carninci P."/>
            <person name="Hayashizaki Y."/>
        </authorList>
    </citation>
    <scope>NUCLEOTIDE SEQUENCE</scope>
    <source>
        <strain evidence="1">NOD</strain>
        <tissue evidence="1">Activated spleen</tissue>
    </source>
</reference>
<reference evidence="1" key="7">
    <citation type="journal article" date="2005" name="Science">
        <title>The Transcriptional Landscape of the Mammalian Genome.</title>
        <authorList>
            <consortium name="The FANTOM Consortium"/>
            <consortium name="Riken Genome Exploration Research Group and Genome Science Group (Genome Network Project Core Group)"/>
        </authorList>
    </citation>
    <scope>NUCLEOTIDE SEQUENCE</scope>
    <source>
        <strain evidence="1">NOD</strain>
        <tissue evidence="1">Activated spleen</tissue>
    </source>
</reference>
<sequence length="133" mass="14403">MAPWRKTDKERHGVGRCGQVWALGLRCGRGQVAGGRCDGTCRMGEGRAGHANLWPGTQCFLSAAVAGLKEKMKAEKVYSCLQPLPSACSHILKMRWPRSSVYQTLLCTEHSPLASLQATMALSISFAGLLSVR</sequence>
<reference evidence="1" key="6">
    <citation type="submission" date="2004-03" db="EMBL/GenBank/DDBJ databases">
        <authorList>
            <person name="Arakawa T."/>
            <person name="Carninci P."/>
            <person name="Fukuda S."/>
            <person name="Hashizume W."/>
            <person name="Hayashida K."/>
            <person name="Hori F."/>
            <person name="Iida J."/>
            <person name="Imamura K."/>
            <person name="Imotani K."/>
            <person name="Itoh M."/>
            <person name="Kanagawa S."/>
            <person name="Kawai J."/>
            <person name="Kojima M."/>
            <person name="Konno H."/>
            <person name="Murata M."/>
            <person name="Nakamura M."/>
            <person name="Ninomiya N."/>
            <person name="Nishiyori H."/>
            <person name="Nomura K."/>
            <person name="Ohno M."/>
            <person name="Sakazume N."/>
            <person name="Sano H."/>
            <person name="Sasaki D."/>
            <person name="Shibata K."/>
            <person name="Shiraki T."/>
            <person name="Tagami M."/>
            <person name="Tagami Y."/>
            <person name="Waki K."/>
            <person name="Watahiki A."/>
            <person name="Muramatsu M."/>
            <person name="Hayashizaki Y."/>
        </authorList>
    </citation>
    <scope>NUCLEOTIDE SEQUENCE</scope>
    <source>
        <strain evidence="1">NOD</strain>
        <tissue evidence="1">Activated spleen</tissue>
    </source>
</reference>
<dbReference type="AlphaFoldDB" id="Q3U004"/>
<proteinExistence type="evidence at transcript level"/>
<reference evidence="1" key="4">
    <citation type="journal article" date="2001" name="Nature">
        <title>Functional annotation of a full-length mouse cDNA collection.</title>
        <authorList>
            <consortium name="The RIKEN Genome Exploration Research Group Phase II Team and the FANTOM Consortium"/>
        </authorList>
    </citation>
    <scope>NUCLEOTIDE SEQUENCE</scope>
    <source>
        <strain evidence="1">NOD</strain>
        <tissue evidence="1">Activated spleen</tissue>
    </source>
</reference>
<reference evidence="1" key="3">
    <citation type="journal article" date="2000" name="Genome Res.">
        <title>RIKEN integrated sequence analysis (RISA) system--384-format sequencing pipeline with 384 multicapillary sequencer.</title>
        <authorList>
            <person name="Shibata K."/>
            <person name="Itoh M."/>
            <person name="Aizawa K."/>
            <person name="Nagaoka S."/>
            <person name="Sasaki N."/>
            <person name="Carninci P."/>
            <person name="Konno H."/>
            <person name="Akiyama J."/>
            <person name="Nishi K."/>
            <person name="Kitsunai T."/>
            <person name="Tashiro H."/>
            <person name="Itoh M."/>
            <person name="Sumi N."/>
            <person name="Ishii Y."/>
            <person name="Nakamura S."/>
            <person name="Hazama M."/>
            <person name="Nishine T."/>
            <person name="Harada A."/>
            <person name="Yamamoto R."/>
            <person name="Matsumoto H."/>
            <person name="Sakaguchi S."/>
            <person name="Ikegami T."/>
            <person name="Kashiwagi K."/>
            <person name="Fujiwake S."/>
            <person name="Inoue K."/>
            <person name="Togawa Y."/>
            <person name="Izawa M."/>
            <person name="Ohara E."/>
            <person name="Watahiki M."/>
            <person name="Yoneda Y."/>
            <person name="Ishikawa T."/>
            <person name="Ozawa K."/>
            <person name="Tanaka T."/>
            <person name="Matsuura S."/>
            <person name="Kawai J."/>
            <person name="Okazaki Y."/>
            <person name="Muramatsu M."/>
            <person name="Inoue Y."/>
            <person name="Kira A."/>
            <person name="Hayashizaki Y."/>
        </authorList>
    </citation>
    <scope>NUCLEOTIDE SEQUENCE</scope>
    <source>
        <strain evidence="1">NOD</strain>
        <tissue evidence="1">Activated spleen</tissue>
    </source>
</reference>
<reference evidence="1" key="2">
    <citation type="journal article" date="2000" name="Genome Res.">
        <title>Normalization and subtraction of cap-trapper-selected cDNAs to prepare full-length cDNA libraries for rapid discovery of new genes.</title>
        <authorList>
            <person name="Carninci P."/>
            <person name="Shibata Y."/>
            <person name="Hayatsu N."/>
            <person name="Sugahara Y."/>
            <person name="Shibata K."/>
            <person name="Itoh M."/>
            <person name="Konno H."/>
            <person name="Okazaki Y."/>
            <person name="Muramatsu M."/>
            <person name="Hayashizaki Y."/>
        </authorList>
    </citation>
    <scope>NUCLEOTIDE SEQUENCE</scope>
    <source>
        <strain evidence="1">NOD</strain>
        <tissue evidence="1">Activated spleen</tissue>
    </source>
</reference>
<evidence type="ECO:0000313" key="1">
    <source>
        <dbReference type="EMBL" id="BAE34052.1"/>
    </source>
</evidence>
<protein>
    <submittedName>
        <fullName evidence="1">Uncharacterized protein</fullName>
    </submittedName>
</protein>
<organism evidence="1">
    <name type="scientific">Mus musculus</name>
    <name type="common">Mouse</name>
    <dbReference type="NCBI Taxonomy" id="10090"/>
    <lineage>
        <taxon>Eukaryota</taxon>
        <taxon>Metazoa</taxon>
        <taxon>Chordata</taxon>
        <taxon>Craniata</taxon>
        <taxon>Vertebrata</taxon>
        <taxon>Euteleostomi</taxon>
        <taxon>Mammalia</taxon>
        <taxon>Eutheria</taxon>
        <taxon>Euarchontoglires</taxon>
        <taxon>Glires</taxon>
        <taxon>Rodentia</taxon>
        <taxon>Myomorpha</taxon>
        <taxon>Muroidea</taxon>
        <taxon>Muridae</taxon>
        <taxon>Murinae</taxon>
        <taxon>Mus</taxon>
        <taxon>Mus</taxon>
    </lineage>
</organism>
<dbReference type="EMBL" id="AK157336">
    <property type="protein sequence ID" value="BAE34052.1"/>
    <property type="molecule type" value="mRNA"/>
</dbReference>
<reference evidence="1" key="8">
    <citation type="journal article" date="2005" name="Science">
        <title>Antisense Transcription in the Mammalian Transcriptome.</title>
        <authorList>
            <consortium name="RIKEN Genome Exploration Research Group and Genome Science Group (Genome Network Project Core Group) and the FANTOM Consortium"/>
        </authorList>
    </citation>
    <scope>NUCLEOTIDE SEQUENCE</scope>
    <source>
        <strain evidence="1">NOD</strain>
        <tissue evidence="1">Activated spleen</tissue>
    </source>
</reference>
<reference evidence="1" key="5">
    <citation type="journal article" date="2002" name="Nature">
        <title>Analysis of the mouse transcriptome based on functional annotation of 60,770 full-length cDNAs.</title>
        <authorList>
            <consortium name="The FANTOM Consortium and the RIKEN Genome Exploration Research Group Phase I and II Team"/>
        </authorList>
    </citation>
    <scope>NUCLEOTIDE SEQUENCE</scope>
    <source>
        <strain evidence="1">NOD</strain>
        <tissue evidence="1">Activated spleen</tissue>
    </source>
</reference>
<name>Q3U004_MOUSE</name>
<accession>Q3U004</accession>